<keyword evidence="11" id="KW-0413">Isomerase</keyword>
<dbReference type="Pfam" id="PF00394">
    <property type="entry name" value="Cu-oxidase"/>
    <property type="match status" value="1"/>
</dbReference>
<dbReference type="GO" id="GO:0000159">
    <property type="term" value="C:protein phosphatase type 2A complex"/>
    <property type="evidence" value="ECO:0007669"/>
    <property type="project" value="TreeGrafter"/>
</dbReference>
<dbReference type="InParanoid" id="A0A401GMN4"/>
<gene>
    <name evidence="17" type="ORF">SCP_0505220</name>
</gene>
<keyword evidence="18" id="KW-1185">Reference proteome</keyword>
<dbReference type="GO" id="GO:0005737">
    <property type="term" value="C:cytoplasm"/>
    <property type="evidence" value="ECO:0007669"/>
    <property type="project" value="UniProtKB-SubCell"/>
</dbReference>
<dbReference type="GeneID" id="38780390"/>
<dbReference type="PROSITE" id="PS00079">
    <property type="entry name" value="MULTICOPPER_OXIDASE1"/>
    <property type="match status" value="1"/>
</dbReference>
<dbReference type="Pfam" id="PF07732">
    <property type="entry name" value="Cu-oxidase_3"/>
    <property type="match status" value="1"/>
</dbReference>
<dbReference type="GO" id="GO:0005507">
    <property type="term" value="F:copper ion binding"/>
    <property type="evidence" value="ECO:0007669"/>
    <property type="project" value="InterPro"/>
</dbReference>
<evidence type="ECO:0000256" key="5">
    <source>
        <dbReference type="ARBA" id="ARBA00013194"/>
    </source>
</evidence>
<dbReference type="InterPro" id="IPR011707">
    <property type="entry name" value="Cu-oxidase-like_N"/>
</dbReference>
<dbReference type="GO" id="GO:0005634">
    <property type="term" value="C:nucleus"/>
    <property type="evidence" value="ECO:0007669"/>
    <property type="project" value="TreeGrafter"/>
</dbReference>
<feature type="domain" description="Plastocyanin-like" evidence="16">
    <location>
        <begin position="568"/>
        <end position="683"/>
    </location>
</feature>
<evidence type="ECO:0000259" key="14">
    <source>
        <dbReference type="Pfam" id="PF00394"/>
    </source>
</evidence>
<feature type="domain" description="Plastocyanin-like" evidence="14">
    <location>
        <begin position="695"/>
        <end position="846"/>
    </location>
</feature>
<comment type="similarity">
    <text evidence="4">Belongs to the PTPA-type PPIase family.</text>
</comment>
<evidence type="ECO:0000259" key="16">
    <source>
        <dbReference type="Pfam" id="PF07732"/>
    </source>
</evidence>
<organism evidence="17 18">
    <name type="scientific">Sparassis crispa</name>
    <dbReference type="NCBI Taxonomy" id="139825"/>
    <lineage>
        <taxon>Eukaryota</taxon>
        <taxon>Fungi</taxon>
        <taxon>Dikarya</taxon>
        <taxon>Basidiomycota</taxon>
        <taxon>Agaricomycotina</taxon>
        <taxon>Agaricomycetes</taxon>
        <taxon>Polyporales</taxon>
        <taxon>Sparassidaceae</taxon>
        <taxon>Sparassis</taxon>
    </lineage>
</organism>
<evidence type="ECO:0000256" key="4">
    <source>
        <dbReference type="ARBA" id="ARBA00011019"/>
    </source>
</evidence>
<dbReference type="InterPro" id="IPR037218">
    <property type="entry name" value="PTPA_sf"/>
</dbReference>
<dbReference type="InterPro" id="IPR001117">
    <property type="entry name" value="Cu-oxidase_2nd"/>
</dbReference>
<dbReference type="GO" id="GO:0016491">
    <property type="term" value="F:oxidoreductase activity"/>
    <property type="evidence" value="ECO:0007669"/>
    <property type="project" value="UniProtKB-KW"/>
</dbReference>
<dbReference type="PROSITE" id="PS00080">
    <property type="entry name" value="MULTICOPPER_OXIDASE2"/>
    <property type="match status" value="1"/>
</dbReference>
<evidence type="ECO:0000313" key="18">
    <source>
        <dbReference type="Proteomes" id="UP000287166"/>
    </source>
</evidence>
<dbReference type="Gene3D" id="1.20.120.1150">
    <property type="match status" value="1"/>
</dbReference>
<dbReference type="Proteomes" id="UP000287166">
    <property type="component" value="Unassembled WGS sequence"/>
</dbReference>
<dbReference type="AlphaFoldDB" id="A0A401GMN4"/>
<dbReference type="InterPro" id="IPR043170">
    <property type="entry name" value="PTPA_C_lid"/>
</dbReference>
<keyword evidence="6" id="KW-0963">Cytoplasm</keyword>
<reference evidence="17 18" key="1">
    <citation type="journal article" date="2018" name="Sci. Rep.">
        <title>Genome sequence of the cauliflower mushroom Sparassis crispa (Hanabiratake) and its association with beneficial usage.</title>
        <authorList>
            <person name="Kiyama R."/>
            <person name="Furutani Y."/>
            <person name="Kawaguchi K."/>
            <person name="Nakanishi T."/>
        </authorList>
    </citation>
    <scope>NUCLEOTIDE SEQUENCE [LARGE SCALE GENOMIC DNA]</scope>
</reference>
<evidence type="ECO:0000313" key="17">
    <source>
        <dbReference type="EMBL" id="GBE83473.1"/>
    </source>
</evidence>
<dbReference type="Pfam" id="PF03095">
    <property type="entry name" value="PTPA"/>
    <property type="match status" value="1"/>
</dbReference>
<dbReference type="InterPro" id="IPR033138">
    <property type="entry name" value="Cu_oxidase_CS"/>
</dbReference>
<keyword evidence="9" id="KW-0697">Rotamase</keyword>
<evidence type="ECO:0000256" key="7">
    <source>
        <dbReference type="ARBA" id="ARBA00022723"/>
    </source>
</evidence>
<dbReference type="Pfam" id="PF07731">
    <property type="entry name" value="Cu-oxidase_2"/>
    <property type="match status" value="1"/>
</dbReference>
<dbReference type="InterPro" id="IPR008972">
    <property type="entry name" value="Cupredoxin"/>
</dbReference>
<keyword evidence="10" id="KW-1015">Disulfide bond</keyword>
<sequence length="1067" mass="117393">MSFHPPRKVILTKEHLQAFQASKIHDDIVSYIQTLNDAVVNVKLTDECAESPGVSAILRVLNQIEVIAKGIPPVDNKASRFGNPAFRTFYDKVNELSLSLHVTLPGLPREAIPELSVYFCESWGNRTRIDYGSGMELNFLCWIICLERLGVVQKSDHIALVTRVFWRYVEVMRVLQSTYWLEPAGSHGVWGLDDYHFLPFLFGSAQLRGHKYIRPKSIHDPDIVEEYSKDYMYLACIRFIESVKTASLRWHSPMLDDISAVKTWDKVNAGMMKMYLAEVLGKLPVMQHFLFGSILAWEGVLPPPRAESPEDDAHRGHVHTVEDLGGAGQAEVGWGSCCGIPVPSVFGAAQAEKSLYGRDIPADIIGHIPGARLSGPGIRPWTVFVAGIIYSEVLPPPGMTTILHHGSLTLVLFLSLSLEFLRVGTFPHNEEQWGGVLQVTSQNRCSDRALRRTDTPQESRRYCCRASRTALARLEDLGENGGFIQRPTHGFPLWRRPLVLGGIAVGIVVLALALGLGLGLGLRHHHTSVDMNDGFIVVPVQNTDSSAYFLNMSMVNEETTTRYYNWTVTQATGAPDGFSKPMLVVNGIFPGPTIEANEGDRIVVNVTNMMPNATTLHWHGLYQRGTPYYDGTIGITQCGIPPGQSMVYNYTVANWTGSTWWHAHSATQYSDGIVGALVVHSKNESVPSYDGDLALQLSDLYHVFSPIALQEYFTPGGLAGIPGTEPVPDGGTINGIGQYGSYNSSFFNVTLEANKTYRLRLINPGTFVAMTFSVDNHMLTVIEGDGTAVGPYPVSSVSTAVGQRYSVLLTTNQTAGAYFMRAGLDQGAFGYNNPATQLEIRGVIRYGVENDTMPDMSLLNNPPLLPVDAPKAMDTGNLVPVGGGPAPEPTFNTSVTISMQYPANTADYLGHYLAFLNSTSWEPLTGTASLLEHLGNDTADGSASCDGSQLMTIVNEVHVVQILVQNNDDGDHPFHLHGYKFWVLNSGAGDYTDEAIMNTTPMLRDTVVIPAYSWIFLRFVADNAGYWAFHCHIQFHMAAGLLMQFNVLPSVSQQYEIPQYMLDQCSM</sequence>
<dbReference type="GO" id="GO:0008160">
    <property type="term" value="F:protein tyrosine phosphatase activator activity"/>
    <property type="evidence" value="ECO:0007669"/>
    <property type="project" value="TreeGrafter"/>
</dbReference>
<comment type="caution">
    <text evidence="17">The sequence shown here is derived from an EMBL/GenBank/DDBJ whole genome shotgun (WGS) entry which is preliminary data.</text>
</comment>
<accession>A0A401GMN4</accession>
<dbReference type="PANTHER" id="PTHR10012:SF5">
    <property type="entry name" value="SERINE_THREONINE-PROTEIN PHOSPHATASE 2A ACTIVATOR 2"/>
    <property type="match status" value="1"/>
</dbReference>
<evidence type="ECO:0000256" key="11">
    <source>
        <dbReference type="ARBA" id="ARBA00023235"/>
    </source>
</evidence>
<dbReference type="Gene3D" id="2.60.40.420">
    <property type="entry name" value="Cupredoxins - blue copper proteins"/>
    <property type="match status" value="3"/>
</dbReference>
<dbReference type="EC" id="5.2.1.8" evidence="5"/>
<dbReference type="InterPro" id="IPR004327">
    <property type="entry name" value="Phstyr_phstse_ac"/>
</dbReference>
<dbReference type="EMBL" id="BFAD01000005">
    <property type="protein sequence ID" value="GBE83473.1"/>
    <property type="molecule type" value="Genomic_DNA"/>
</dbReference>
<name>A0A401GMN4_9APHY</name>
<keyword evidence="13" id="KW-1133">Transmembrane helix</keyword>
<evidence type="ECO:0000256" key="10">
    <source>
        <dbReference type="ARBA" id="ARBA00023157"/>
    </source>
</evidence>
<keyword evidence="8" id="KW-0560">Oxidoreductase</keyword>
<evidence type="ECO:0000256" key="3">
    <source>
        <dbReference type="ARBA" id="ARBA00010609"/>
    </source>
</evidence>
<evidence type="ECO:0000256" key="12">
    <source>
        <dbReference type="ARBA" id="ARBA00025287"/>
    </source>
</evidence>
<comment type="catalytic activity">
    <reaction evidence="1">
        <text>[protein]-peptidylproline (omega=180) = [protein]-peptidylproline (omega=0)</text>
        <dbReference type="Rhea" id="RHEA:16237"/>
        <dbReference type="Rhea" id="RHEA-COMP:10747"/>
        <dbReference type="Rhea" id="RHEA-COMP:10748"/>
        <dbReference type="ChEBI" id="CHEBI:83833"/>
        <dbReference type="ChEBI" id="CHEBI:83834"/>
        <dbReference type="EC" id="5.2.1.8"/>
    </reaction>
</comment>
<evidence type="ECO:0000256" key="13">
    <source>
        <dbReference type="SAM" id="Phobius"/>
    </source>
</evidence>
<dbReference type="GO" id="GO:0003755">
    <property type="term" value="F:peptidyl-prolyl cis-trans isomerase activity"/>
    <property type="evidence" value="ECO:0007669"/>
    <property type="project" value="UniProtKB-KW"/>
</dbReference>
<protein>
    <recommendedName>
        <fullName evidence="5">peptidylprolyl isomerase</fullName>
        <ecNumber evidence="5">5.2.1.8</ecNumber>
    </recommendedName>
</protein>
<keyword evidence="13" id="KW-0472">Membrane</keyword>
<proteinExistence type="inferred from homology"/>
<feature type="domain" description="Plastocyanin-like" evidence="15">
    <location>
        <begin position="949"/>
        <end position="1049"/>
    </location>
</feature>
<dbReference type="SUPFAM" id="SSF49503">
    <property type="entry name" value="Cupredoxins"/>
    <property type="match status" value="3"/>
</dbReference>
<dbReference type="STRING" id="139825.A0A401GMN4"/>
<dbReference type="CDD" id="cd13857">
    <property type="entry name" value="CuRO_1_Diphenol_Ox"/>
    <property type="match status" value="1"/>
</dbReference>
<evidence type="ECO:0000259" key="15">
    <source>
        <dbReference type="Pfam" id="PF07731"/>
    </source>
</evidence>
<dbReference type="RefSeq" id="XP_027614386.1">
    <property type="nucleotide sequence ID" value="XM_027758585.1"/>
</dbReference>
<dbReference type="InterPro" id="IPR002355">
    <property type="entry name" value="Cu_oxidase_Cu_BS"/>
</dbReference>
<evidence type="ECO:0000256" key="2">
    <source>
        <dbReference type="ARBA" id="ARBA00004496"/>
    </source>
</evidence>
<evidence type="ECO:0000256" key="1">
    <source>
        <dbReference type="ARBA" id="ARBA00000971"/>
    </source>
</evidence>
<dbReference type="CDD" id="cd04087">
    <property type="entry name" value="PTPA"/>
    <property type="match status" value="1"/>
</dbReference>
<dbReference type="CDD" id="cd13910">
    <property type="entry name" value="CuRO_3_MCO_like_4"/>
    <property type="match status" value="1"/>
</dbReference>
<keyword evidence="13" id="KW-0812">Transmembrane</keyword>
<keyword evidence="7" id="KW-0479">Metal-binding</keyword>
<dbReference type="OrthoDB" id="2121828at2759"/>
<comment type="function">
    <text evidence="12">PPIases accelerate the folding of proteins. It catalyzes the cis-trans isomerization of proline imidic peptide bonds in oligopeptides. Acts as a regulatory subunit for PP2A-like phosphatases modulating their activity or substrate specificity, probably by inducing a conformational change in the catalytic subunit, a direct target of the PPIase. Can reactivate inactive phosphatase PP2A-phosphatase methylesterase complexes (PP2Ai) in presence of ATP and Mg(2+) by dissociating the inactive form from the complex.</text>
</comment>
<dbReference type="PANTHER" id="PTHR10012">
    <property type="entry name" value="SERINE/THREONINE-PROTEIN PHOSPHATASE 2A REGULATORY SUBUNIT B"/>
    <property type="match status" value="1"/>
</dbReference>
<comment type="similarity">
    <text evidence="3">Belongs to the multicopper oxidase family.</text>
</comment>
<evidence type="ECO:0000256" key="9">
    <source>
        <dbReference type="ARBA" id="ARBA00023110"/>
    </source>
</evidence>
<comment type="subcellular location">
    <subcellularLocation>
        <location evidence="2">Cytoplasm</location>
    </subcellularLocation>
</comment>
<dbReference type="FunFam" id="1.20.120.1150:FF:000002">
    <property type="entry name" value="Serine/threonine-protein phosphatase 2A activator"/>
    <property type="match status" value="1"/>
</dbReference>
<dbReference type="SUPFAM" id="SSF140984">
    <property type="entry name" value="PTPA-like"/>
    <property type="match status" value="1"/>
</dbReference>
<feature type="transmembrane region" description="Helical" evidence="13">
    <location>
        <begin position="498"/>
        <end position="522"/>
    </location>
</feature>
<evidence type="ECO:0000256" key="8">
    <source>
        <dbReference type="ARBA" id="ARBA00023002"/>
    </source>
</evidence>
<evidence type="ECO:0000256" key="6">
    <source>
        <dbReference type="ARBA" id="ARBA00022490"/>
    </source>
</evidence>
<dbReference type="InterPro" id="IPR011706">
    <property type="entry name" value="Cu-oxidase_C"/>
</dbReference>
<dbReference type="GO" id="GO:0007052">
    <property type="term" value="P:mitotic spindle organization"/>
    <property type="evidence" value="ECO:0007669"/>
    <property type="project" value="TreeGrafter"/>
</dbReference>